<dbReference type="GO" id="GO:0005789">
    <property type="term" value="C:endoplasmic reticulum membrane"/>
    <property type="evidence" value="ECO:0007669"/>
    <property type="project" value="UniProtKB-SubCell"/>
</dbReference>
<dbReference type="InterPro" id="IPR036322">
    <property type="entry name" value="WD40_repeat_dom_sf"/>
</dbReference>
<evidence type="ECO:0000256" key="7">
    <source>
        <dbReference type="ARBA" id="ARBA00022737"/>
    </source>
</evidence>
<reference evidence="19 20" key="1">
    <citation type="journal article" date="2016" name="Mol. Biol. Evol.">
        <title>Comparative Genomics of Early-Diverging Mushroom-Forming Fungi Provides Insights into the Origins of Lignocellulose Decay Capabilities.</title>
        <authorList>
            <person name="Nagy L.G."/>
            <person name="Riley R."/>
            <person name="Tritt A."/>
            <person name="Adam C."/>
            <person name="Daum C."/>
            <person name="Floudas D."/>
            <person name="Sun H."/>
            <person name="Yadav J.S."/>
            <person name="Pangilinan J."/>
            <person name="Larsson K.H."/>
            <person name="Matsuura K."/>
            <person name="Barry K."/>
            <person name="Labutti K."/>
            <person name="Kuo R."/>
            <person name="Ohm R.A."/>
            <person name="Bhattacharya S.S."/>
            <person name="Shirouzu T."/>
            <person name="Yoshinaga Y."/>
            <person name="Martin F.M."/>
            <person name="Grigoriev I.V."/>
            <person name="Hibbett D.S."/>
        </authorList>
    </citation>
    <scope>NUCLEOTIDE SEQUENCE [LARGE SCALE GENOMIC DNA]</scope>
    <source>
        <strain evidence="19 20">HHB12733</strain>
    </source>
</reference>
<evidence type="ECO:0000256" key="5">
    <source>
        <dbReference type="ARBA" id="ARBA00022574"/>
    </source>
</evidence>
<keyword evidence="7" id="KW-0677">Repeat</keyword>
<dbReference type="InParanoid" id="A0A165DC42"/>
<evidence type="ECO:0000256" key="12">
    <source>
        <dbReference type="ARBA" id="ARBA00023121"/>
    </source>
</evidence>
<keyword evidence="13 17" id="KW-0472">Membrane</keyword>
<dbReference type="GO" id="GO:0000139">
    <property type="term" value="C:Golgi membrane"/>
    <property type="evidence" value="ECO:0007669"/>
    <property type="project" value="UniProtKB-SubCell"/>
</dbReference>
<evidence type="ECO:0000256" key="2">
    <source>
        <dbReference type="ARBA" id="ARBA00004653"/>
    </source>
</evidence>
<evidence type="ECO:0000256" key="13">
    <source>
        <dbReference type="ARBA" id="ARBA00023136"/>
    </source>
</evidence>
<feature type="domain" description="SSD" evidence="18">
    <location>
        <begin position="289"/>
        <end position="447"/>
    </location>
</feature>
<evidence type="ECO:0000256" key="17">
    <source>
        <dbReference type="SAM" id="Phobius"/>
    </source>
</evidence>
<evidence type="ECO:0000256" key="8">
    <source>
        <dbReference type="ARBA" id="ARBA00022824"/>
    </source>
</evidence>
<evidence type="ECO:0000256" key="15">
    <source>
        <dbReference type="ARBA" id="ARBA00023221"/>
    </source>
</evidence>
<keyword evidence="6 17" id="KW-0812">Transmembrane</keyword>
<keyword evidence="9 17" id="KW-1133">Transmembrane helix</keyword>
<dbReference type="Proteomes" id="UP000076842">
    <property type="component" value="Unassembled WGS sequence"/>
</dbReference>
<dbReference type="EMBL" id="KV424065">
    <property type="protein sequence ID" value="KZT52487.1"/>
    <property type="molecule type" value="Genomic_DNA"/>
</dbReference>
<evidence type="ECO:0000256" key="3">
    <source>
        <dbReference type="ARBA" id="ARBA00007410"/>
    </source>
</evidence>
<dbReference type="GO" id="GO:0032936">
    <property type="term" value="C:SREBP-SCAP complex"/>
    <property type="evidence" value="ECO:0007669"/>
    <property type="project" value="TreeGrafter"/>
</dbReference>
<feature type="transmembrane region" description="Helical" evidence="17">
    <location>
        <begin position="424"/>
        <end position="447"/>
    </location>
</feature>
<feature type="compositionally biased region" description="Polar residues" evidence="16">
    <location>
        <begin position="1009"/>
        <end position="1018"/>
    </location>
</feature>
<evidence type="ECO:0000313" key="20">
    <source>
        <dbReference type="Proteomes" id="UP000076842"/>
    </source>
</evidence>
<evidence type="ECO:0000313" key="19">
    <source>
        <dbReference type="EMBL" id="KZT52487.1"/>
    </source>
</evidence>
<dbReference type="InterPro" id="IPR030225">
    <property type="entry name" value="SCAP"/>
</dbReference>
<dbReference type="GO" id="GO:0008202">
    <property type="term" value="P:steroid metabolic process"/>
    <property type="evidence" value="ECO:0007669"/>
    <property type="project" value="UniProtKB-KW"/>
</dbReference>
<dbReference type="InterPro" id="IPR000731">
    <property type="entry name" value="SSD"/>
</dbReference>
<organism evidence="19 20">
    <name type="scientific">Calocera cornea HHB12733</name>
    <dbReference type="NCBI Taxonomy" id="1353952"/>
    <lineage>
        <taxon>Eukaryota</taxon>
        <taxon>Fungi</taxon>
        <taxon>Dikarya</taxon>
        <taxon>Basidiomycota</taxon>
        <taxon>Agaricomycotina</taxon>
        <taxon>Dacrymycetes</taxon>
        <taxon>Dacrymycetales</taxon>
        <taxon>Dacrymycetaceae</taxon>
        <taxon>Calocera</taxon>
    </lineage>
</organism>
<keyword evidence="10" id="KW-0333">Golgi apparatus</keyword>
<dbReference type="InterPro" id="IPR053958">
    <property type="entry name" value="HMGCR/SNAP/NPC1-like_SSD"/>
</dbReference>
<evidence type="ECO:0000259" key="18">
    <source>
        <dbReference type="PROSITE" id="PS50156"/>
    </source>
</evidence>
<dbReference type="SUPFAM" id="SSF50978">
    <property type="entry name" value="WD40 repeat-like"/>
    <property type="match status" value="1"/>
</dbReference>
<protein>
    <recommendedName>
        <fullName evidence="4">Sterol regulatory element-binding protein cleavage-activating protein</fullName>
    </recommendedName>
</protein>
<dbReference type="GO" id="GO:0032933">
    <property type="term" value="P:SREBP signaling pathway"/>
    <property type="evidence" value="ECO:0007669"/>
    <property type="project" value="InterPro"/>
</dbReference>
<dbReference type="InterPro" id="IPR015943">
    <property type="entry name" value="WD40/YVTN_repeat-like_dom_sf"/>
</dbReference>
<evidence type="ECO:0000256" key="10">
    <source>
        <dbReference type="ARBA" id="ARBA00023034"/>
    </source>
</evidence>
<dbReference type="OrthoDB" id="6510177at2759"/>
<feature type="transmembrane region" description="Helical" evidence="17">
    <location>
        <begin position="291"/>
        <end position="309"/>
    </location>
</feature>
<dbReference type="PROSITE" id="PS50156">
    <property type="entry name" value="SSD"/>
    <property type="match status" value="1"/>
</dbReference>
<feature type="transmembrane region" description="Helical" evidence="17">
    <location>
        <begin position="321"/>
        <end position="344"/>
    </location>
</feature>
<dbReference type="AlphaFoldDB" id="A0A165DC42"/>
<comment type="similarity">
    <text evidence="3">Belongs to the WD repeat SCAP family.</text>
</comment>
<dbReference type="Pfam" id="PF12349">
    <property type="entry name" value="Sterol-sensing"/>
    <property type="match status" value="1"/>
</dbReference>
<dbReference type="GO" id="GO:0032934">
    <property type="term" value="F:sterol binding"/>
    <property type="evidence" value="ECO:0007669"/>
    <property type="project" value="InterPro"/>
</dbReference>
<evidence type="ECO:0000256" key="14">
    <source>
        <dbReference type="ARBA" id="ARBA00023180"/>
    </source>
</evidence>
<keyword evidence="20" id="KW-1185">Reference proteome</keyword>
<keyword evidence="14" id="KW-0325">Glycoprotein</keyword>
<name>A0A165DC42_9BASI</name>
<feature type="transmembrane region" description="Helical" evidence="17">
    <location>
        <begin position="626"/>
        <end position="646"/>
    </location>
</feature>
<keyword evidence="5" id="KW-0853">WD repeat</keyword>
<proteinExistence type="inferred from homology"/>
<feature type="compositionally biased region" description="Basic and acidic residues" evidence="16">
    <location>
        <begin position="1062"/>
        <end position="1073"/>
    </location>
</feature>
<evidence type="ECO:0000256" key="11">
    <source>
        <dbReference type="ARBA" id="ARBA00023098"/>
    </source>
</evidence>
<dbReference type="Gene3D" id="2.130.10.10">
    <property type="entry name" value="YVTN repeat-like/Quinoprotein amine dehydrogenase"/>
    <property type="match status" value="1"/>
</dbReference>
<evidence type="ECO:0000256" key="1">
    <source>
        <dbReference type="ARBA" id="ARBA00004477"/>
    </source>
</evidence>
<evidence type="ECO:0000256" key="6">
    <source>
        <dbReference type="ARBA" id="ARBA00022692"/>
    </source>
</evidence>
<dbReference type="PANTHER" id="PTHR46378">
    <property type="entry name" value="STEROL REGULATORY ELEMENT-BINDING PROTEIN CLEAVAGE-ACTIVATING PROTEIN"/>
    <property type="match status" value="1"/>
</dbReference>
<dbReference type="GO" id="GO:0045540">
    <property type="term" value="P:regulation of cholesterol biosynthetic process"/>
    <property type="evidence" value="ECO:0007669"/>
    <property type="project" value="TreeGrafter"/>
</dbReference>
<comment type="subcellular location">
    <subcellularLocation>
        <location evidence="1">Endoplasmic reticulum membrane</location>
        <topology evidence="1">Multi-pass membrane protein</topology>
    </subcellularLocation>
    <subcellularLocation>
        <location evidence="2">Golgi apparatus membrane</location>
        <topology evidence="2">Multi-pass membrane protein</topology>
    </subcellularLocation>
</comment>
<gene>
    <name evidence="19" type="ORF">CALCODRAFT_459229</name>
</gene>
<evidence type="ECO:0000256" key="9">
    <source>
        <dbReference type="ARBA" id="ARBA00022989"/>
    </source>
</evidence>
<dbReference type="PANTHER" id="PTHR46378:SF1">
    <property type="entry name" value="STEROL REGULATORY ELEMENT-BINDING PROTEIN CLEAVAGE-ACTIVATING PROTEIN"/>
    <property type="match status" value="1"/>
</dbReference>
<feature type="region of interest" description="Disordered" evidence="16">
    <location>
        <begin position="1137"/>
        <end position="1167"/>
    </location>
</feature>
<evidence type="ECO:0000256" key="4">
    <source>
        <dbReference type="ARBA" id="ARBA00019541"/>
    </source>
</evidence>
<feature type="transmembrane region" description="Helical" evidence="17">
    <location>
        <begin position="501"/>
        <end position="519"/>
    </location>
</feature>
<feature type="compositionally biased region" description="Basic and acidic residues" evidence="16">
    <location>
        <begin position="1149"/>
        <end position="1167"/>
    </location>
</feature>
<sequence>MGLSSFFDLGPNHPIRSAFYRHGIHCATHQIRVIIISCALMCVLLYPALATHYSSQPLSHFSTKMLDSFLPPNTPATAFRTDVRHLWEGHDIFQVREDASALAKCGMERTIRIERVIIPSTAPDPRGALNKHTLHLALELQQKISAVLAENDFTDAASCIRDEQGKCLFLSPLEFWYNDPDVIDADSKLARTVNFGPNVTLSGIPLHATTTLASRASDPHSGKTTYAADFLVLTYFFPEVMCHDNFGHSLWRRGLEHATAGFASISHTAYRPQLLALEHSAPAANMPSASLAIYVVYFIATAYLAAPVWRMRSVHSKIGLLFTAFVELLASTVMSISVCVMWGWRVTMVPWTVLPAVIVIVGAENMWNLLSALNSTPLTLPVKERVGIAMSQAGTSNTLELIAYNALLGTIASFTVGAVRQFCVFGMVVLIIHWFMIHTFWITVLSIDAQRLELEELLRQGPESLYGATDRTHSAGNAKSIHQSKLLRLLNPLVQFMRRNYALNATLLMFVGVMVGLYFKYPFASKQSQVRFAITHGIISPAAPVPSMAASQDVSTMDSLPWVDPAERFWNLLNPTKQALVHVRIETPTIVQLKPISPDSNLYPDPGPLARFFYNVFRPGLWMIKIMVLPIGATMGLLWGFLAYLLKDAEVLEAQRNKIPASFRHANKIGKDSIGNNVSLSVLPRNLGSDVDLVTSDLDGDVIVSLSIDNELLCWFRETDGKCRASHDLLAYLPNHMRHIPTVTSIAVSSKGDVCAAGTDTGLIFIWRLVGSKPEPLRVLSASSAVTSLAFVGPAWASAATSRSSTGSLEIAAERCIVVGACEDGFSTQWDVADGSDLGTVVRPSDGHGHTRIIAEDHASYVLHAVVFQLDGSLQLYHRDPLSAAWHAGCIIAPHPPDEPTLHVALRTLLVGDSMRTVVATCSATGDISIWDGTDGSLLHSSPSTGAVHKLAISSLSQRRCPQCGELPMIGFVVCAGIEDTLRVLRGTVPTTGKRCSCLHDYSLTVPSLTPSDGGSNDSPKESFDGSLPPPSPPKRQPSYNSLLSTHERLRTKGNNGSSRMDTARRSLDERSSLDINPPSPLVLSGDAPPSRTSLEQARGRWHGLRVQALPEIDCERGAWDLVGHVIVGIRRHHSSIPAESAVGPGQKPEGKKTDKRTSDEDGLREQDVQRWEAWTMDTSELSPVVHASALDDLSMITSASPVGAKARSRIYPRLPFTRVTTVTVTGAGSFAVGFGNVVGIVDFTRSTTSAVPTTPEEAFNFSTPP</sequence>
<accession>A0A165DC42</accession>
<keyword evidence="11" id="KW-0443">Lipid metabolism</keyword>
<dbReference type="STRING" id="1353952.A0A165DC42"/>
<feature type="region of interest" description="Disordered" evidence="16">
    <location>
        <begin position="1009"/>
        <end position="1099"/>
    </location>
</feature>
<keyword evidence="12" id="KW-0446">Lipid-binding</keyword>
<keyword evidence="15" id="KW-0753">Steroid metabolism</keyword>
<keyword evidence="8" id="KW-0256">Endoplasmic reticulum</keyword>
<evidence type="ECO:0000256" key="16">
    <source>
        <dbReference type="SAM" id="MobiDB-lite"/>
    </source>
</evidence>